<dbReference type="SUPFAM" id="SSF47954">
    <property type="entry name" value="Cyclin-like"/>
    <property type="match status" value="1"/>
</dbReference>
<keyword evidence="3" id="KW-1185">Reference proteome</keyword>
<dbReference type="InterPro" id="IPR006671">
    <property type="entry name" value="Cyclin_N"/>
</dbReference>
<keyword evidence="1" id="KW-0472">Membrane</keyword>
<protein>
    <submittedName>
        <fullName evidence="4">Uncharacterized protein LOC107272054 isoform X1</fullName>
    </submittedName>
</protein>
<accession>A0AAJ7C958</accession>
<reference evidence="4" key="1">
    <citation type="submission" date="2025-08" db="UniProtKB">
        <authorList>
            <consortium name="RefSeq"/>
        </authorList>
    </citation>
    <scope>IDENTIFICATION</scope>
</reference>
<proteinExistence type="predicted"/>
<evidence type="ECO:0000313" key="3">
    <source>
        <dbReference type="Proteomes" id="UP000694920"/>
    </source>
</evidence>
<evidence type="ECO:0000259" key="2">
    <source>
        <dbReference type="Pfam" id="PF00134"/>
    </source>
</evidence>
<dbReference type="InterPro" id="IPR036915">
    <property type="entry name" value="Cyclin-like_sf"/>
</dbReference>
<dbReference type="KEGG" id="ccin:107272054"/>
<dbReference type="RefSeq" id="XP_015604258.1">
    <property type="nucleotide sequence ID" value="XM_015748772.2"/>
</dbReference>
<dbReference type="Gene3D" id="1.10.472.10">
    <property type="entry name" value="Cyclin-like"/>
    <property type="match status" value="2"/>
</dbReference>
<feature type="transmembrane region" description="Helical" evidence="1">
    <location>
        <begin position="410"/>
        <end position="437"/>
    </location>
</feature>
<name>A0AAJ7C958_CEPCN</name>
<keyword evidence="1" id="KW-0812">Transmembrane</keyword>
<sequence length="516" mass="59362">MASSRKDFTVWEDENKENLVPEKRKILKRSASVSDSLSMYKSESTRSCVNVEKKISGVCAVINENNNNNNNNNVRVRHHSLTSKQPKRGVENVKFMEKRLLWSYDCKTDVESRRFTNEKCIFAGNEENENANKSRSSASTSKFEAQTKIDKGKLKLNVKSSSLGSTGRDNNWRKIYHPRILTIQQNEGSITPVDLSIPPFLEKVKELHKRNTKDVSVEVSTDKLQLDANTKSAVSKISCDLDEADKYIEMQFEREKSRGIAKYLRNPFVVSRKREIIVDFLMRVNTYRGDPPFILYQTVKILDAAFNAMKPDVEDLQVIALAAMWISIKRDNVNIPTATSMIAFGGDEFKEKGNILIKFECRILQALNFDISYPDISSVLAHFIFKHYGTSNDEPRVDITYDCGNFFIDIAIFDVCLCTGSAILLAGVAAILALFLVENPNEFLPKYFQNQFSRLPYADKFLYGEAVFVRETLIERAFKWRDEYNTGSSTFKKYANKRYRKIKEFLLENVNRLKYY</sequence>
<evidence type="ECO:0000256" key="1">
    <source>
        <dbReference type="SAM" id="Phobius"/>
    </source>
</evidence>
<evidence type="ECO:0000313" key="4">
    <source>
        <dbReference type="RefSeq" id="XP_015604258.1"/>
    </source>
</evidence>
<dbReference type="Pfam" id="PF00134">
    <property type="entry name" value="Cyclin_N"/>
    <property type="match status" value="1"/>
</dbReference>
<keyword evidence="1" id="KW-1133">Transmembrane helix</keyword>
<organism evidence="3 4">
    <name type="scientific">Cephus cinctus</name>
    <name type="common">Wheat stem sawfly</name>
    <dbReference type="NCBI Taxonomy" id="211228"/>
    <lineage>
        <taxon>Eukaryota</taxon>
        <taxon>Metazoa</taxon>
        <taxon>Ecdysozoa</taxon>
        <taxon>Arthropoda</taxon>
        <taxon>Hexapoda</taxon>
        <taxon>Insecta</taxon>
        <taxon>Pterygota</taxon>
        <taxon>Neoptera</taxon>
        <taxon>Endopterygota</taxon>
        <taxon>Hymenoptera</taxon>
        <taxon>Cephoidea</taxon>
        <taxon>Cephidae</taxon>
        <taxon>Cephus</taxon>
    </lineage>
</organism>
<dbReference type="GeneID" id="107272054"/>
<dbReference type="Proteomes" id="UP000694920">
    <property type="component" value="Unplaced"/>
</dbReference>
<dbReference type="AlphaFoldDB" id="A0AAJ7C958"/>
<gene>
    <name evidence="4" type="primary">LOC107272054</name>
</gene>
<feature type="domain" description="Cyclin N-terminal" evidence="2">
    <location>
        <begin position="265"/>
        <end position="372"/>
    </location>
</feature>